<accession>A0A6G6WJA2</accession>
<protein>
    <submittedName>
        <fullName evidence="3">Uncharacterized protein</fullName>
    </submittedName>
</protein>
<dbReference type="AlphaFoldDB" id="A0A6G6WJA2"/>
<dbReference type="KEGG" id="nano:G5V58_22945"/>
<evidence type="ECO:0000256" key="1">
    <source>
        <dbReference type="SAM" id="MobiDB-lite"/>
    </source>
</evidence>
<name>A0A6G6WJA2_9ACTN</name>
<keyword evidence="2" id="KW-0472">Membrane</keyword>
<dbReference type="RefSeq" id="WP_165237598.1">
    <property type="nucleotide sequence ID" value="NZ_CP049257.1"/>
</dbReference>
<evidence type="ECO:0000313" key="4">
    <source>
        <dbReference type="Proteomes" id="UP000502996"/>
    </source>
</evidence>
<keyword evidence="2" id="KW-1133">Transmembrane helix</keyword>
<reference evidence="3 4" key="1">
    <citation type="submission" date="2020-02" db="EMBL/GenBank/DDBJ databases">
        <title>Full genome sequence of Nocardioides sp. R-3366.</title>
        <authorList>
            <person name="Im W.-T."/>
        </authorList>
    </citation>
    <scope>NUCLEOTIDE SEQUENCE [LARGE SCALE GENOMIC DNA]</scope>
    <source>
        <strain evidence="3 4">R-3366</strain>
    </source>
</reference>
<keyword evidence="4" id="KW-1185">Reference proteome</keyword>
<sequence length="287" mass="29855">MKLKDSLEAAVVDVTTDASTLAWQARRAGLAARRRRRVLAVVGGATVAVLSAGVAWGTLPGQGGQDRGATAHDTASSPATPEPTAELSGATGPLTGRGVVAALVAGVDEVTGGDGRFAAFGGSAGAEPMAEFLFTDDADPEGLVQLNLQPLEHEGSLDTGPVGRPPYRCESYMGQCQVTELADGATLRTYVDTVSGSGPGYRRNVAELIDRAAGLRLVLGAATTARTEDDVVRSAPPLTVEQLAQVVTRPWWSRTTLPQEYLDQGDELPTFRSLCAPDVLDTEAPCV</sequence>
<gene>
    <name evidence="3" type="ORF">G5V58_22945</name>
</gene>
<organism evidence="3 4">
    <name type="scientific">Nocardioides anomalus</name>
    <dbReference type="NCBI Taxonomy" id="2712223"/>
    <lineage>
        <taxon>Bacteria</taxon>
        <taxon>Bacillati</taxon>
        <taxon>Actinomycetota</taxon>
        <taxon>Actinomycetes</taxon>
        <taxon>Propionibacteriales</taxon>
        <taxon>Nocardioidaceae</taxon>
        <taxon>Nocardioides</taxon>
    </lineage>
</organism>
<feature type="transmembrane region" description="Helical" evidence="2">
    <location>
        <begin position="38"/>
        <end position="59"/>
    </location>
</feature>
<evidence type="ECO:0000313" key="3">
    <source>
        <dbReference type="EMBL" id="QIG45237.1"/>
    </source>
</evidence>
<feature type="region of interest" description="Disordered" evidence="1">
    <location>
        <begin position="61"/>
        <end position="92"/>
    </location>
</feature>
<keyword evidence="2" id="KW-0812">Transmembrane</keyword>
<evidence type="ECO:0000256" key="2">
    <source>
        <dbReference type="SAM" id="Phobius"/>
    </source>
</evidence>
<dbReference type="Proteomes" id="UP000502996">
    <property type="component" value="Chromosome"/>
</dbReference>
<proteinExistence type="predicted"/>
<dbReference type="EMBL" id="CP049257">
    <property type="protein sequence ID" value="QIG45237.1"/>
    <property type="molecule type" value="Genomic_DNA"/>
</dbReference>